<dbReference type="InterPro" id="IPR025724">
    <property type="entry name" value="GAG-pre-integrase_dom"/>
</dbReference>
<evidence type="ECO:0000256" key="1">
    <source>
        <dbReference type="ARBA" id="ARBA00022750"/>
    </source>
</evidence>
<dbReference type="InterPro" id="IPR025660">
    <property type="entry name" value="Pept_his_AS"/>
</dbReference>
<dbReference type="GO" id="GO:0004190">
    <property type="term" value="F:aspartic-type endopeptidase activity"/>
    <property type="evidence" value="ECO:0007669"/>
    <property type="project" value="UniProtKB-KW"/>
</dbReference>
<dbReference type="PROSITE" id="PS50158">
    <property type="entry name" value="ZF_CCHC"/>
    <property type="match status" value="1"/>
</dbReference>
<evidence type="ECO:0000259" key="6">
    <source>
        <dbReference type="PROSITE" id="PS50994"/>
    </source>
</evidence>
<dbReference type="InterPro" id="IPR001878">
    <property type="entry name" value="Znf_CCHC"/>
</dbReference>
<dbReference type="GO" id="GO:0008270">
    <property type="term" value="F:zinc ion binding"/>
    <property type="evidence" value="ECO:0007669"/>
    <property type="project" value="UniProtKB-KW"/>
</dbReference>
<feature type="compositionally biased region" description="Polar residues" evidence="3">
    <location>
        <begin position="161"/>
        <end position="176"/>
    </location>
</feature>
<evidence type="ECO:0000256" key="4">
    <source>
        <dbReference type="SAM" id="Phobius"/>
    </source>
</evidence>
<keyword evidence="8" id="KW-1185">Reference proteome</keyword>
<dbReference type="InterPro" id="IPR036397">
    <property type="entry name" value="RNaseH_sf"/>
</dbReference>
<dbReference type="CDD" id="cd09272">
    <property type="entry name" value="RNase_HI_RT_Ty1"/>
    <property type="match status" value="1"/>
</dbReference>
<gene>
    <name evidence="7" type="ORF">F3Y22_tig00117048pilonHSYRG00226</name>
</gene>
<keyword evidence="4" id="KW-0472">Membrane</keyword>
<reference evidence="7" key="1">
    <citation type="submission" date="2019-09" db="EMBL/GenBank/DDBJ databases">
        <title>Draft genome information of white flower Hibiscus syriacus.</title>
        <authorList>
            <person name="Kim Y.-M."/>
        </authorList>
    </citation>
    <scope>NUCLEOTIDE SEQUENCE [LARGE SCALE GENOMIC DNA]</scope>
    <source>
        <strain evidence="7">YM2019G1</strain>
    </source>
</reference>
<dbReference type="InterPro" id="IPR043502">
    <property type="entry name" value="DNA/RNA_pol_sf"/>
</dbReference>
<dbReference type="SUPFAM" id="SSF57756">
    <property type="entry name" value="Retrovirus zinc finger-like domains"/>
    <property type="match status" value="1"/>
</dbReference>
<dbReference type="Pfam" id="PF07727">
    <property type="entry name" value="RVT_2"/>
    <property type="match status" value="2"/>
</dbReference>
<evidence type="ECO:0000313" key="7">
    <source>
        <dbReference type="EMBL" id="KAE8654421.1"/>
    </source>
</evidence>
<dbReference type="InterPro" id="IPR036875">
    <property type="entry name" value="Znf_CCHC_sf"/>
</dbReference>
<keyword evidence="1" id="KW-0378">Hydrolase</keyword>
<feature type="compositionally biased region" description="Basic residues" evidence="3">
    <location>
        <begin position="193"/>
        <end position="202"/>
    </location>
</feature>
<accession>A0A6A2WBX2</accession>
<keyword evidence="4" id="KW-1133">Transmembrane helix</keyword>
<dbReference type="Pfam" id="PF00098">
    <property type="entry name" value="zf-CCHC"/>
    <property type="match status" value="1"/>
</dbReference>
<dbReference type="InterPro" id="IPR012337">
    <property type="entry name" value="RNaseH-like_sf"/>
</dbReference>
<dbReference type="InterPro" id="IPR054722">
    <property type="entry name" value="PolX-like_BBD"/>
</dbReference>
<dbReference type="EMBL" id="VEPZ02001787">
    <property type="protein sequence ID" value="KAE8654421.1"/>
    <property type="molecule type" value="Genomic_DNA"/>
</dbReference>
<feature type="region of interest" description="Disordered" evidence="3">
    <location>
        <begin position="156"/>
        <end position="202"/>
    </location>
</feature>
<sequence length="1381" mass="157846">MATKFDIEKFNGRNFSLWKLKMKAILRKDGCLAAINEKPVDFADDIKWNEMDGNAMANFHLALADEVLSSIEEKKTAKEIWDHLTKLYEATSLHNKIFLKRKLYTLRMPESTSVTEHLNTLNTLFSQLTSLSCKIGEQERAELLIQSLPDSCCSTRRKSAQEQGRQTSKSATSKSVDTMRGISTERGQSSSNKHGRSKSRSKKNLKCYNCGKKGHLKKDCWSLNKNSNPQGNTANTSDDGDALCCEASTTVEGRKRFTDIWLIDLGATYHMTSRREWFHHYEPVSGGSMYSCNDHALEIVGVGTIKLKMYDGTIKVVRDVRHVKGLKKNLLSYGLLDNNASKIETRKGIMKVFRGALVVLKGEKIAANLYMLKGETLVEAEASVASCSSDLAMLWHQKLGHMLEQGMKVLVEQKLLLGLTKVSLTLCEHCITSKQRRLKFNTSNSIGKNVLELVHSDVWQAPVTSLGGAKYFVSFIDDYSRRCWVYPIKKKSDVFSTFKIFKARVELDFGNKIKCFRTDNRGEYTSEEFDDFCKKEGIKRQFHNGKHSSTKWSGRADEQNLVRKNKSNVEGRRPRKIILGRSSQYRLLFCIVYVMYNSQEISKLDPKSRKCKFLGHVDGVKGYRLWDPTARKVIISRYVIFVEDKLQRKDDDDSAEKSETTQIHVEKEFEEGDSSEAEPDGEPSTYQEAINSSDASLWMMAMQEEIEALHKNNTWDLVPLPQGRKPIGNKWIFKIKRNGDDQVERYRARLVVKGYAQKEGIDFNEIFSPVLFLHGNLEEEIYMLQPEGFEEKEKKKLVCRLNKSMYGLKQAPRCWYKRFDSFIMCLGYNKLNADPCAYFKRSGDNNFVILLLYVDDMLVAGPNKDHIEELKAQLAREFEMKDLGSTNKILGMQIHRDRSNRKIWLSQKNYLKRSWHDSTLGSLMFAIICTRPDIAQAVGVVSRYMANPGKEHWNTMKRILRYIKGTSNIALCYEGSNLLINGYVDSDYAGDLDKSKSTTGYVFKVAGGAVSWVSKLQSVVATSTTEAEYVAATQASKEAIWLKMLLEELGHNQEYVSLFCDSQSTFHLARNPTFHSRTKHIRVQYHFIREKVEEGTVDMQKIHTKDNIADFMTKAINADKFTWPKPTYILIKDHDRNTHTTWSSIGRVVATTWSQTSIKTNILAYQLLKVNHAASIPKRMPVHVTRFEGPASRTHPTVWCAATLCLVLCLLIVIGGLVLVVVYLVFRPRCPLFDLNSVTLNVASLDTGYQLDADFTLAANFTNPNKKADFDFSNMYLDLYFEKTLIATQNIQPFSAVKGQSKFLDFHMITSQVRLSLNQTLVFRNQIKNNRIMFMIKAVFRARSLGRPFKYEYWLHGYCGIVVSSPPAWVLRQKNCMTRCK</sequence>
<dbReference type="Gene3D" id="3.30.420.10">
    <property type="entry name" value="Ribonuclease H-like superfamily/Ribonuclease H"/>
    <property type="match status" value="1"/>
</dbReference>
<evidence type="ECO:0000313" key="8">
    <source>
        <dbReference type="Proteomes" id="UP000436088"/>
    </source>
</evidence>
<feature type="compositionally biased region" description="Acidic residues" evidence="3">
    <location>
        <begin position="668"/>
        <end position="681"/>
    </location>
</feature>
<keyword evidence="2" id="KW-0479">Metal-binding</keyword>
<dbReference type="Gene3D" id="4.10.60.10">
    <property type="entry name" value="Zinc finger, CCHC-type"/>
    <property type="match status" value="1"/>
</dbReference>
<dbReference type="InterPro" id="IPR057670">
    <property type="entry name" value="SH3_retrovirus"/>
</dbReference>
<dbReference type="Pfam" id="PF14223">
    <property type="entry name" value="Retrotran_gag_2"/>
    <property type="match status" value="1"/>
</dbReference>
<feature type="domain" description="CCHC-type" evidence="5">
    <location>
        <begin position="206"/>
        <end position="220"/>
    </location>
</feature>
<evidence type="ECO:0000256" key="3">
    <source>
        <dbReference type="SAM" id="MobiDB-lite"/>
    </source>
</evidence>
<dbReference type="SMART" id="SM00343">
    <property type="entry name" value="ZnF_C2HC"/>
    <property type="match status" value="1"/>
</dbReference>
<dbReference type="Pfam" id="PF25597">
    <property type="entry name" value="SH3_retrovirus"/>
    <property type="match status" value="1"/>
</dbReference>
<feature type="region of interest" description="Disordered" evidence="3">
    <location>
        <begin position="650"/>
        <end position="686"/>
    </location>
</feature>
<feature type="domain" description="Integrase catalytic" evidence="6">
    <location>
        <begin position="451"/>
        <end position="617"/>
    </location>
</feature>
<dbReference type="Pfam" id="PF22936">
    <property type="entry name" value="Pol_BBD"/>
    <property type="match status" value="1"/>
</dbReference>
<dbReference type="Proteomes" id="UP000436088">
    <property type="component" value="Unassembled WGS sequence"/>
</dbReference>
<protein>
    <submittedName>
        <fullName evidence="7">Uncharacterized protein</fullName>
    </submittedName>
</protein>
<keyword evidence="1" id="KW-0645">Protease</keyword>
<dbReference type="SUPFAM" id="SSF56672">
    <property type="entry name" value="DNA/RNA polymerases"/>
    <property type="match status" value="1"/>
</dbReference>
<feature type="compositionally biased region" description="Basic and acidic residues" evidence="3">
    <location>
        <begin position="650"/>
        <end position="667"/>
    </location>
</feature>
<evidence type="ECO:0000256" key="2">
    <source>
        <dbReference type="PROSITE-ProRule" id="PRU00047"/>
    </source>
</evidence>
<dbReference type="InterPro" id="IPR013103">
    <property type="entry name" value="RVT_2"/>
</dbReference>
<dbReference type="PANTHER" id="PTHR11439">
    <property type="entry name" value="GAG-POL-RELATED RETROTRANSPOSON"/>
    <property type="match status" value="1"/>
</dbReference>
<comment type="caution">
    <text evidence="7">The sequence shown here is derived from an EMBL/GenBank/DDBJ whole genome shotgun (WGS) entry which is preliminary data.</text>
</comment>
<name>A0A6A2WBX2_HIBSY</name>
<keyword evidence="2" id="KW-0863">Zinc-finger</keyword>
<dbReference type="InterPro" id="IPR001584">
    <property type="entry name" value="Integrase_cat-core"/>
</dbReference>
<dbReference type="Pfam" id="PF13976">
    <property type="entry name" value="gag_pre-integrs"/>
    <property type="match status" value="1"/>
</dbReference>
<dbReference type="GO" id="GO:0015074">
    <property type="term" value="P:DNA integration"/>
    <property type="evidence" value="ECO:0007669"/>
    <property type="project" value="InterPro"/>
</dbReference>
<dbReference type="PANTHER" id="PTHR11439:SF467">
    <property type="entry name" value="INTEGRASE CATALYTIC DOMAIN-CONTAINING PROTEIN"/>
    <property type="match status" value="1"/>
</dbReference>
<organism evidence="7 8">
    <name type="scientific">Hibiscus syriacus</name>
    <name type="common">Rose of Sharon</name>
    <dbReference type="NCBI Taxonomy" id="106335"/>
    <lineage>
        <taxon>Eukaryota</taxon>
        <taxon>Viridiplantae</taxon>
        <taxon>Streptophyta</taxon>
        <taxon>Embryophyta</taxon>
        <taxon>Tracheophyta</taxon>
        <taxon>Spermatophyta</taxon>
        <taxon>Magnoliopsida</taxon>
        <taxon>eudicotyledons</taxon>
        <taxon>Gunneridae</taxon>
        <taxon>Pentapetalae</taxon>
        <taxon>rosids</taxon>
        <taxon>malvids</taxon>
        <taxon>Malvales</taxon>
        <taxon>Malvaceae</taxon>
        <taxon>Malvoideae</taxon>
        <taxon>Hibiscus</taxon>
    </lineage>
</organism>
<keyword evidence="2" id="KW-0862">Zinc</keyword>
<dbReference type="SUPFAM" id="SSF53098">
    <property type="entry name" value="Ribonuclease H-like"/>
    <property type="match status" value="1"/>
</dbReference>
<keyword evidence="1" id="KW-0064">Aspartyl protease</keyword>
<keyword evidence="4" id="KW-0812">Transmembrane</keyword>
<dbReference type="PROSITE" id="PS50994">
    <property type="entry name" value="INTEGRASE"/>
    <property type="match status" value="1"/>
</dbReference>
<dbReference type="Pfam" id="PF00665">
    <property type="entry name" value="rve"/>
    <property type="match status" value="1"/>
</dbReference>
<evidence type="ECO:0000259" key="5">
    <source>
        <dbReference type="PROSITE" id="PS50158"/>
    </source>
</evidence>
<feature type="transmembrane region" description="Helical" evidence="4">
    <location>
        <begin position="1201"/>
        <end position="1226"/>
    </location>
</feature>
<dbReference type="GO" id="GO:0003676">
    <property type="term" value="F:nucleic acid binding"/>
    <property type="evidence" value="ECO:0007669"/>
    <property type="project" value="InterPro"/>
</dbReference>
<dbReference type="PROSITE" id="PS00639">
    <property type="entry name" value="THIOL_PROTEASE_HIS"/>
    <property type="match status" value="1"/>
</dbReference>
<proteinExistence type="predicted"/>